<dbReference type="GO" id="GO:0046872">
    <property type="term" value="F:metal ion binding"/>
    <property type="evidence" value="ECO:0007669"/>
    <property type="project" value="UniProtKB-KW"/>
</dbReference>
<proteinExistence type="predicted"/>
<keyword evidence="4" id="KW-0067">ATP-binding</keyword>
<geneLocation type="plasmid" evidence="7">
    <name>plasmid2</name>
</geneLocation>
<dbReference type="GO" id="GO:0005524">
    <property type="term" value="F:ATP binding"/>
    <property type="evidence" value="ECO:0007669"/>
    <property type="project" value="UniProtKB-KW"/>
</dbReference>
<keyword evidence="1" id="KW-0436">Ligase</keyword>
<dbReference type="Pfam" id="PF03738">
    <property type="entry name" value="GSP_synth"/>
    <property type="match status" value="1"/>
</dbReference>
<dbReference type="InterPro" id="IPR005494">
    <property type="entry name" value="GSPS_pre-ATP-grasp-like_dom"/>
</dbReference>
<name>A0A1Z4JS54_LEPBY</name>
<keyword evidence="3" id="KW-0547">Nucleotide-binding</keyword>
<reference evidence="7 8" key="1">
    <citation type="submission" date="2017-06" db="EMBL/GenBank/DDBJ databases">
        <title>Genome sequencing of cyanobaciteial culture collection at National Institute for Environmental Studies (NIES).</title>
        <authorList>
            <person name="Hirose Y."/>
            <person name="Shimura Y."/>
            <person name="Fujisawa T."/>
            <person name="Nakamura Y."/>
            <person name="Kawachi M."/>
        </authorList>
    </citation>
    <scope>NUCLEOTIDE SEQUENCE [LARGE SCALE GENOMIC DNA]</scope>
    <source>
        <strain evidence="7 8">NIES-2135</strain>
        <plasmid evidence="8">Plasmid Plasmid2 dna</plasmid>
    </source>
</reference>
<dbReference type="Proteomes" id="UP000217895">
    <property type="component" value="Plasmid Plasmid2 dna"/>
</dbReference>
<accession>A0A1Z4JS54</accession>
<evidence type="ECO:0000256" key="5">
    <source>
        <dbReference type="ARBA" id="ARBA00022842"/>
    </source>
</evidence>
<evidence type="ECO:0000259" key="6">
    <source>
        <dbReference type="Pfam" id="PF03738"/>
    </source>
</evidence>
<sequence length="396" mass="44470">MMLTRSQFYEQYQHCFSWYDTDEYACFDVLPVSSENIQAIRQAAEDVWRVLVAAGEFMKTFDDETLLAYGYPIETLDLIRTSSQPPFIARCDFAVTKTGIYLLECNAEVATFVVETFKMDDLVAQHFGRAGVNTDAESILRRELNHYIEVAAHSIGKRPEDCRIVFSALSQAIEDIGTVEYLRSLCDYDAHFCAIEFLSMDEDGIYDQTDEPVDLIYRIYPTEWMIEDADPVSGIGLWDYLEPLVFDRKVALINPISSFVLQNKALLALITEAWGNQIDHPLSAIVHRHFLPTAMTPDSISVPYVSKPTFGREGQEVEIVKEAGAVLYNASAEYAVFPKIYQKYVDLPTVELEGESATLQLSCFLMNGVAAGISARVGDAVIGNLSKFLPVCFSHS</sequence>
<dbReference type="EMBL" id="AP018205">
    <property type="protein sequence ID" value="BAY59601.1"/>
    <property type="molecule type" value="Genomic_DNA"/>
</dbReference>
<gene>
    <name evidence="7" type="ORF">NIES2135_64780</name>
</gene>
<protein>
    <submittedName>
        <fullName evidence="7">Glutathionylspermidine synthase-like protein</fullName>
    </submittedName>
</protein>
<feature type="domain" description="Glutathionylspermidine synthase pre-ATP-grasp-like" evidence="6">
    <location>
        <begin position="15"/>
        <end position="392"/>
    </location>
</feature>
<evidence type="ECO:0000256" key="4">
    <source>
        <dbReference type="ARBA" id="ARBA00022840"/>
    </source>
</evidence>
<evidence type="ECO:0000256" key="2">
    <source>
        <dbReference type="ARBA" id="ARBA00022723"/>
    </source>
</evidence>
<keyword evidence="7" id="KW-0614">Plasmid</keyword>
<evidence type="ECO:0000313" key="7">
    <source>
        <dbReference type="EMBL" id="BAY59601.1"/>
    </source>
</evidence>
<organism evidence="7 8">
    <name type="scientific">Leptolyngbya boryana NIES-2135</name>
    <dbReference type="NCBI Taxonomy" id="1973484"/>
    <lineage>
        <taxon>Bacteria</taxon>
        <taxon>Bacillati</taxon>
        <taxon>Cyanobacteriota</taxon>
        <taxon>Cyanophyceae</taxon>
        <taxon>Leptolyngbyales</taxon>
        <taxon>Leptolyngbyaceae</taxon>
        <taxon>Leptolyngbya group</taxon>
        <taxon>Leptolyngbya</taxon>
    </lineage>
</organism>
<evidence type="ECO:0000313" key="8">
    <source>
        <dbReference type="Proteomes" id="UP000217895"/>
    </source>
</evidence>
<dbReference type="InterPro" id="IPR016185">
    <property type="entry name" value="PreATP-grasp_dom_sf"/>
</dbReference>
<keyword evidence="8" id="KW-1185">Reference proteome</keyword>
<dbReference type="SUPFAM" id="SSF56059">
    <property type="entry name" value="Glutathione synthetase ATP-binding domain-like"/>
    <property type="match status" value="1"/>
</dbReference>
<dbReference type="SUPFAM" id="SSF52440">
    <property type="entry name" value="PreATP-grasp domain"/>
    <property type="match status" value="1"/>
</dbReference>
<evidence type="ECO:0000256" key="3">
    <source>
        <dbReference type="ARBA" id="ARBA00022741"/>
    </source>
</evidence>
<dbReference type="AlphaFoldDB" id="A0A1Z4JS54"/>
<evidence type="ECO:0000256" key="1">
    <source>
        <dbReference type="ARBA" id="ARBA00022598"/>
    </source>
</evidence>
<dbReference type="Gene3D" id="3.30.1490.330">
    <property type="match status" value="1"/>
</dbReference>
<dbReference type="GO" id="GO:0016874">
    <property type="term" value="F:ligase activity"/>
    <property type="evidence" value="ECO:0007669"/>
    <property type="project" value="UniProtKB-KW"/>
</dbReference>
<keyword evidence="5" id="KW-0460">Magnesium</keyword>
<keyword evidence="2" id="KW-0479">Metal-binding</keyword>